<evidence type="ECO:0000313" key="6">
    <source>
        <dbReference type="EMBL" id="KYO50376.1"/>
    </source>
</evidence>
<dbReference type="Pfam" id="PF12625">
    <property type="entry name" value="Arabinose_bd"/>
    <property type="match status" value="1"/>
</dbReference>
<evidence type="ECO:0000256" key="1">
    <source>
        <dbReference type="ARBA" id="ARBA00023015"/>
    </source>
</evidence>
<evidence type="ECO:0000256" key="3">
    <source>
        <dbReference type="ARBA" id="ARBA00023163"/>
    </source>
</evidence>
<dbReference type="SMART" id="SM00342">
    <property type="entry name" value="HTH_ARAC"/>
    <property type="match status" value="1"/>
</dbReference>
<evidence type="ECO:0000256" key="2">
    <source>
        <dbReference type="ARBA" id="ARBA00023125"/>
    </source>
</evidence>
<keyword evidence="1" id="KW-0805">Transcription regulation</keyword>
<evidence type="ECO:0000256" key="4">
    <source>
        <dbReference type="SAM" id="MobiDB-lite"/>
    </source>
</evidence>
<dbReference type="AlphaFoldDB" id="A0A162K2U9"/>
<dbReference type="InterPro" id="IPR018060">
    <property type="entry name" value="HTH_AraC"/>
</dbReference>
<dbReference type="SUPFAM" id="SSF46689">
    <property type="entry name" value="Homeodomain-like"/>
    <property type="match status" value="1"/>
</dbReference>
<comment type="caution">
    <text evidence="6">The sequence shown here is derived from an EMBL/GenBank/DDBJ whole genome shotgun (WGS) entry which is preliminary data.</text>
</comment>
<keyword evidence="3" id="KW-0804">Transcription</keyword>
<dbReference type="EMBL" id="LPZR01000200">
    <property type="protein sequence ID" value="KYO50376.1"/>
    <property type="molecule type" value="Genomic_DNA"/>
</dbReference>
<organism evidence="6 7">
    <name type="scientific">Tistrella mobilis</name>
    <dbReference type="NCBI Taxonomy" id="171437"/>
    <lineage>
        <taxon>Bacteria</taxon>
        <taxon>Pseudomonadati</taxon>
        <taxon>Pseudomonadota</taxon>
        <taxon>Alphaproteobacteria</taxon>
        <taxon>Geminicoccales</taxon>
        <taxon>Geminicoccaceae</taxon>
        <taxon>Tistrella</taxon>
    </lineage>
</organism>
<protein>
    <recommendedName>
        <fullName evidence="5">HTH araC/xylS-type domain-containing protein</fullName>
    </recommendedName>
</protein>
<dbReference type="OrthoDB" id="5241536at2"/>
<dbReference type="Gene3D" id="1.10.10.60">
    <property type="entry name" value="Homeodomain-like"/>
    <property type="match status" value="1"/>
</dbReference>
<dbReference type="PRINTS" id="PR00032">
    <property type="entry name" value="HTHARAC"/>
</dbReference>
<reference evidence="6 7" key="1">
    <citation type="submission" date="2015-12" db="EMBL/GenBank/DDBJ databases">
        <title>Genome sequence of Tistrella mobilis MCCC 1A02139.</title>
        <authorList>
            <person name="Lu L."/>
            <person name="Lai Q."/>
            <person name="Shao Z."/>
            <person name="Qian P."/>
        </authorList>
    </citation>
    <scope>NUCLEOTIDE SEQUENCE [LARGE SCALE GENOMIC DNA]</scope>
    <source>
        <strain evidence="6 7">MCCC 1A02139</strain>
    </source>
</reference>
<dbReference type="InterPro" id="IPR032687">
    <property type="entry name" value="AraC-type_N"/>
</dbReference>
<dbReference type="InterPro" id="IPR009057">
    <property type="entry name" value="Homeodomain-like_sf"/>
</dbReference>
<dbReference type="PANTHER" id="PTHR47894">
    <property type="entry name" value="HTH-TYPE TRANSCRIPTIONAL REGULATOR GADX"/>
    <property type="match status" value="1"/>
</dbReference>
<dbReference type="Proteomes" id="UP000075787">
    <property type="component" value="Unassembled WGS sequence"/>
</dbReference>
<dbReference type="GO" id="GO:0000976">
    <property type="term" value="F:transcription cis-regulatory region binding"/>
    <property type="evidence" value="ECO:0007669"/>
    <property type="project" value="TreeGrafter"/>
</dbReference>
<evidence type="ECO:0000259" key="5">
    <source>
        <dbReference type="PROSITE" id="PS01124"/>
    </source>
</evidence>
<dbReference type="GO" id="GO:0003700">
    <property type="term" value="F:DNA-binding transcription factor activity"/>
    <property type="evidence" value="ECO:0007669"/>
    <property type="project" value="InterPro"/>
</dbReference>
<sequence>MGIHAGERRDPLGVINSVATGVACGLDAARLYVAGGLDPRLFDQPDIPVLAWQELAVVEALLSGLPDQDPMRLGLETGLRYGVAGLGLFGWAMMTRATLADALTLWERLPILGVSYSTITAADGPAGELIFSLDDRVLLDLPPPVHHFLISRGNTSITRVLQDLIGAPVVPARAELRLPCPPRPEDEQAFRVVFGPDLTFGQDGNRLVYDGDLRAAPLRFANLSATRSAEQALLAAAVRRGAGGPVLALRVLLRDADHPPPDLPTAAARLALSERSLRRRLAEAGTSFRREREAALIERARRLMAAGKATIEDVAAELGYADAAAFTRAFRRWTGETPGRFARSQPRRSAMTASSTT</sequence>
<evidence type="ECO:0000313" key="7">
    <source>
        <dbReference type="Proteomes" id="UP000075787"/>
    </source>
</evidence>
<proteinExistence type="predicted"/>
<dbReference type="GeneID" id="97242751"/>
<name>A0A162K2U9_9PROT</name>
<dbReference type="RefSeq" id="WP_062768235.1">
    <property type="nucleotide sequence ID" value="NZ_CP121045.1"/>
</dbReference>
<dbReference type="Pfam" id="PF12833">
    <property type="entry name" value="HTH_18"/>
    <property type="match status" value="1"/>
</dbReference>
<keyword evidence="2" id="KW-0238">DNA-binding</keyword>
<dbReference type="GO" id="GO:0005829">
    <property type="term" value="C:cytosol"/>
    <property type="evidence" value="ECO:0007669"/>
    <property type="project" value="TreeGrafter"/>
</dbReference>
<feature type="region of interest" description="Disordered" evidence="4">
    <location>
        <begin position="337"/>
        <end position="357"/>
    </location>
</feature>
<accession>A0A162K2U9</accession>
<feature type="domain" description="HTH araC/xylS-type" evidence="5">
    <location>
        <begin position="246"/>
        <end position="344"/>
    </location>
</feature>
<dbReference type="PANTHER" id="PTHR47894:SF1">
    <property type="entry name" value="HTH-TYPE TRANSCRIPTIONAL REGULATOR VQSM"/>
    <property type="match status" value="1"/>
</dbReference>
<dbReference type="InterPro" id="IPR020449">
    <property type="entry name" value="Tscrpt_reg_AraC-type_HTH"/>
</dbReference>
<dbReference type="PROSITE" id="PS01124">
    <property type="entry name" value="HTH_ARAC_FAMILY_2"/>
    <property type="match status" value="1"/>
</dbReference>
<gene>
    <name evidence="6" type="ORF">AUP44_13295</name>
</gene>